<proteinExistence type="predicted"/>
<name>A0ABU8VWN6_9BURK</name>
<dbReference type="Proteomes" id="UP001363010">
    <property type="component" value="Unassembled WGS sequence"/>
</dbReference>
<evidence type="ECO:0000313" key="2">
    <source>
        <dbReference type="Proteomes" id="UP001363010"/>
    </source>
</evidence>
<keyword evidence="2" id="KW-1185">Reference proteome</keyword>
<protein>
    <submittedName>
        <fullName evidence="1">Uncharacterized protein</fullName>
    </submittedName>
</protein>
<evidence type="ECO:0000313" key="1">
    <source>
        <dbReference type="EMBL" id="MEJ8822239.1"/>
    </source>
</evidence>
<accession>A0ABU8VWN6</accession>
<dbReference type="EMBL" id="JBBKZV010000004">
    <property type="protein sequence ID" value="MEJ8822239.1"/>
    <property type="molecule type" value="Genomic_DNA"/>
</dbReference>
<gene>
    <name evidence="1" type="ORF">WKW80_09325</name>
</gene>
<comment type="caution">
    <text evidence="1">The sequence shown here is derived from an EMBL/GenBank/DDBJ whole genome shotgun (WGS) entry which is preliminary data.</text>
</comment>
<dbReference type="RefSeq" id="WP_340363289.1">
    <property type="nucleotide sequence ID" value="NZ_JBBKZV010000004.1"/>
</dbReference>
<reference evidence="1 2" key="1">
    <citation type="submission" date="2024-03" db="EMBL/GenBank/DDBJ databases">
        <title>Novel species of the genus Variovorax.</title>
        <authorList>
            <person name="Liu Q."/>
            <person name="Xin Y.-H."/>
        </authorList>
    </citation>
    <scope>NUCLEOTIDE SEQUENCE [LARGE SCALE GENOMIC DNA]</scope>
    <source>
        <strain evidence="1 2">KACC 18501</strain>
    </source>
</reference>
<organism evidence="1 2">
    <name type="scientific">Variovorax humicola</name>
    <dbReference type="NCBI Taxonomy" id="1769758"/>
    <lineage>
        <taxon>Bacteria</taxon>
        <taxon>Pseudomonadati</taxon>
        <taxon>Pseudomonadota</taxon>
        <taxon>Betaproteobacteria</taxon>
        <taxon>Burkholderiales</taxon>
        <taxon>Comamonadaceae</taxon>
        <taxon>Variovorax</taxon>
    </lineage>
</organism>
<sequence>MSPNEKLRLAISETLGGRQTPAGLRTLATDPDFSTYQTVQTNGAAALLAQADVSPFAASHAADALTAAIDTR</sequence>